<evidence type="ECO:0000313" key="5">
    <source>
        <dbReference type="Proteomes" id="UP000286288"/>
    </source>
</evidence>
<proteinExistence type="predicted"/>
<evidence type="ECO:0000256" key="2">
    <source>
        <dbReference type="ARBA" id="ARBA00023163"/>
    </source>
</evidence>
<dbReference type="Proteomes" id="UP000286288">
    <property type="component" value="Unassembled WGS sequence"/>
</dbReference>
<protein>
    <submittedName>
        <fullName evidence="4">M protein trans-acting positive regulator</fullName>
    </submittedName>
</protein>
<dbReference type="InterPro" id="IPR007737">
    <property type="entry name" value="Mga_HTH"/>
</dbReference>
<dbReference type="PANTHER" id="PTHR30185">
    <property type="entry name" value="CRYPTIC BETA-GLUCOSIDE BGL OPERON ANTITERMINATOR"/>
    <property type="match status" value="1"/>
</dbReference>
<reference evidence="4 5" key="1">
    <citation type="submission" date="2018-08" db="EMBL/GenBank/DDBJ databases">
        <title>A genome reference for cultivated species of the human gut microbiota.</title>
        <authorList>
            <person name="Zou Y."/>
            <person name="Xue W."/>
            <person name="Luo G."/>
        </authorList>
    </citation>
    <scope>NUCLEOTIDE SEQUENCE [LARGE SCALE GENOMIC DNA]</scope>
    <source>
        <strain evidence="4 5">AF48-16</strain>
    </source>
</reference>
<dbReference type="EMBL" id="QRMZ01000033">
    <property type="protein sequence ID" value="RHK03648.1"/>
    <property type="molecule type" value="Genomic_DNA"/>
</dbReference>
<dbReference type="RefSeq" id="WP_151196448.1">
    <property type="nucleotide sequence ID" value="NZ_CP119393.1"/>
</dbReference>
<evidence type="ECO:0000259" key="3">
    <source>
        <dbReference type="Pfam" id="PF05043"/>
    </source>
</evidence>
<keyword evidence="2" id="KW-0804">Transcription</keyword>
<gene>
    <name evidence="4" type="ORF">DW084_16980</name>
</gene>
<dbReference type="PANTHER" id="PTHR30185:SF18">
    <property type="entry name" value="TRANSCRIPTIONAL REGULATOR MTLR"/>
    <property type="match status" value="1"/>
</dbReference>
<name>A0A415EMR3_ENTCA</name>
<evidence type="ECO:0000256" key="1">
    <source>
        <dbReference type="ARBA" id="ARBA00023015"/>
    </source>
</evidence>
<comment type="caution">
    <text evidence="4">The sequence shown here is derived from an EMBL/GenBank/DDBJ whole genome shotgun (WGS) entry which is preliminary data.</text>
</comment>
<evidence type="ECO:0000313" key="4">
    <source>
        <dbReference type="EMBL" id="RHK03648.1"/>
    </source>
</evidence>
<dbReference type="InterPro" id="IPR050661">
    <property type="entry name" value="BglG_antiterminators"/>
</dbReference>
<organism evidence="4 5">
    <name type="scientific">Enterococcus casseliflavus</name>
    <name type="common">Enterococcus flavescens</name>
    <dbReference type="NCBI Taxonomy" id="37734"/>
    <lineage>
        <taxon>Bacteria</taxon>
        <taxon>Bacillati</taxon>
        <taxon>Bacillota</taxon>
        <taxon>Bacilli</taxon>
        <taxon>Lactobacillales</taxon>
        <taxon>Enterococcaceae</taxon>
        <taxon>Enterococcus</taxon>
    </lineage>
</organism>
<dbReference type="AlphaFoldDB" id="A0A415EMR3"/>
<sequence length="495" mass="58473">MKNFQLKFIKNRSLIRRLQLLNEFEKNPSSTLGDLSEVTKSSTRTIIADIAMIREHFNDAIEIYSSKFGYLFEELDPEAYIKQKQNLVKDEPFFMILESIFFDELQSVLDWSLTLNLSEQALLGYLKKMNGLLKPFNLRLSTNPVTLVGSEIDIRRFFCLFYYESDINVNTIFPSLDVQDAVIEITNLLHSKKQPASTFSYFSYILYITLERSKKGLQVELSPELKEIFYAYDSLISPDTLTEILYSYFHYRLPEDEIIYLLLCLICRRKINHPSIEEFCQTYNRWPEIKQVAKDFYAINRGNSYDEQKDLHWLESFFTIVKIRDMLSPIMNVNIDDLTQFVKDKFSYEYKRNYAFLAKHKLVKKLYSPSYLEDFCASLTIHMEAIKEENWGTQRTIAVIFEGNEYVCEYAESIVRKYLGRFHTLYYPDASELSPAYLKEKQIDLLVTNYSEYTMEYLLEVECILLKSFPDATDWNRLLNQINPRILRLVVLNNA</sequence>
<dbReference type="Pfam" id="PF05043">
    <property type="entry name" value="Mga"/>
    <property type="match status" value="1"/>
</dbReference>
<keyword evidence="1" id="KW-0805">Transcription regulation</keyword>
<accession>A0A415EMR3</accession>
<feature type="domain" description="Mga helix-turn-helix" evidence="3">
    <location>
        <begin position="85"/>
        <end position="162"/>
    </location>
</feature>